<dbReference type="EMBL" id="UYYG01001150">
    <property type="protein sequence ID" value="VDN54519.1"/>
    <property type="molecule type" value="Genomic_DNA"/>
</dbReference>
<dbReference type="WBParaSite" id="DME_0000013201-mRNA-1">
    <property type="protein sequence ID" value="DME_0000013201-mRNA-1"/>
    <property type="gene ID" value="DME_0000013201"/>
</dbReference>
<feature type="compositionally biased region" description="Polar residues" evidence="1">
    <location>
        <begin position="83"/>
        <end position="92"/>
    </location>
</feature>
<reference evidence="2 4" key="2">
    <citation type="submission" date="2018-11" db="EMBL/GenBank/DDBJ databases">
        <authorList>
            <consortium name="Pathogen Informatics"/>
        </authorList>
    </citation>
    <scope>NUCLEOTIDE SEQUENCE [LARGE SCALE GENOMIC DNA]</scope>
</reference>
<proteinExistence type="predicted"/>
<name>A0A0N4U0P6_DRAME</name>
<dbReference type="AlphaFoldDB" id="A0A0N4U0P6"/>
<gene>
    <name evidence="2" type="ORF">DME_LOCUS4492</name>
</gene>
<evidence type="ECO:0000256" key="1">
    <source>
        <dbReference type="SAM" id="MobiDB-lite"/>
    </source>
</evidence>
<evidence type="ECO:0000313" key="5">
    <source>
        <dbReference type="WBParaSite" id="DME_0000013201-mRNA-1"/>
    </source>
</evidence>
<dbReference type="Proteomes" id="UP000274756">
    <property type="component" value="Unassembled WGS sequence"/>
</dbReference>
<protein>
    <submittedName>
        <fullName evidence="5">Autophagy-related protein 13</fullName>
    </submittedName>
</protein>
<feature type="region of interest" description="Disordered" evidence="1">
    <location>
        <begin position="83"/>
        <end position="108"/>
    </location>
</feature>
<sequence length="131" mass="15308">MFNADDKCKILWEWFENLFILRLALGYSDSFALRSRFSRDFRMMTSLSSNDLDLKCWDTELGDYHRFYIDNFEDPTSLSYRSETLQHNQPAEGQSSSNSFSNGQFDQSYTDDGNLRAFESVFEVSIGVDKE</sequence>
<dbReference type="Proteomes" id="UP000038040">
    <property type="component" value="Unplaced"/>
</dbReference>
<feature type="compositionally biased region" description="Low complexity" evidence="1">
    <location>
        <begin position="93"/>
        <end position="105"/>
    </location>
</feature>
<evidence type="ECO:0000313" key="2">
    <source>
        <dbReference type="EMBL" id="VDN54519.1"/>
    </source>
</evidence>
<organism evidence="3 5">
    <name type="scientific">Dracunculus medinensis</name>
    <name type="common">Guinea worm</name>
    <dbReference type="NCBI Taxonomy" id="318479"/>
    <lineage>
        <taxon>Eukaryota</taxon>
        <taxon>Metazoa</taxon>
        <taxon>Ecdysozoa</taxon>
        <taxon>Nematoda</taxon>
        <taxon>Chromadorea</taxon>
        <taxon>Rhabditida</taxon>
        <taxon>Spirurina</taxon>
        <taxon>Dracunculoidea</taxon>
        <taxon>Dracunculidae</taxon>
        <taxon>Dracunculus</taxon>
    </lineage>
</organism>
<evidence type="ECO:0000313" key="3">
    <source>
        <dbReference type="Proteomes" id="UP000038040"/>
    </source>
</evidence>
<accession>A0A0N4U0P6</accession>
<keyword evidence="4" id="KW-1185">Reference proteome</keyword>
<reference evidence="5" key="1">
    <citation type="submission" date="2017-02" db="UniProtKB">
        <authorList>
            <consortium name="WormBaseParasite"/>
        </authorList>
    </citation>
    <scope>IDENTIFICATION</scope>
</reference>
<evidence type="ECO:0000313" key="4">
    <source>
        <dbReference type="Proteomes" id="UP000274756"/>
    </source>
</evidence>